<name>A0A7Y9I3B5_9ACTN</name>
<reference evidence="1 2" key="1">
    <citation type="submission" date="2020-07" db="EMBL/GenBank/DDBJ databases">
        <title>Sequencing the genomes of 1000 actinobacteria strains.</title>
        <authorList>
            <person name="Klenk H.-P."/>
        </authorList>
    </citation>
    <scope>NUCLEOTIDE SEQUENCE [LARGE SCALE GENOMIC DNA]</scope>
    <source>
        <strain evidence="1 2">DSM 22083</strain>
    </source>
</reference>
<keyword evidence="2" id="KW-1185">Reference proteome</keyword>
<dbReference type="EMBL" id="JACCBU010000001">
    <property type="protein sequence ID" value="NYE69485.1"/>
    <property type="molecule type" value="Genomic_DNA"/>
</dbReference>
<proteinExistence type="predicted"/>
<dbReference type="AlphaFoldDB" id="A0A7Y9I3B5"/>
<evidence type="ECO:0000313" key="2">
    <source>
        <dbReference type="Proteomes" id="UP000569914"/>
    </source>
</evidence>
<organism evidence="1 2">
    <name type="scientific">Microlunatus parietis</name>
    <dbReference type="NCBI Taxonomy" id="682979"/>
    <lineage>
        <taxon>Bacteria</taxon>
        <taxon>Bacillati</taxon>
        <taxon>Actinomycetota</taxon>
        <taxon>Actinomycetes</taxon>
        <taxon>Propionibacteriales</taxon>
        <taxon>Propionibacteriaceae</taxon>
        <taxon>Microlunatus</taxon>
    </lineage>
</organism>
<dbReference type="RefSeq" id="WP_179748296.1">
    <property type="nucleotide sequence ID" value="NZ_JACCBU010000001.1"/>
</dbReference>
<protein>
    <submittedName>
        <fullName evidence="1">Uncharacterized protein</fullName>
    </submittedName>
</protein>
<evidence type="ECO:0000313" key="1">
    <source>
        <dbReference type="EMBL" id="NYE69485.1"/>
    </source>
</evidence>
<accession>A0A7Y9I3B5</accession>
<comment type="caution">
    <text evidence="1">The sequence shown here is derived from an EMBL/GenBank/DDBJ whole genome shotgun (WGS) entry which is preliminary data.</text>
</comment>
<sequence>MSTTLAVVTSMRTYDELVARRSLRRERWTRASVPRAGSSPMITGS</sequence>
<dbReference type="Proteomes" id="UP000569914">
    <property type="component" value="Unassembled WGS sequence"/>
</dbReference>
<gene>
    <name evidence="1" type="ORF">BKA15_000814</name>
</gene>